<dbReference type="InterPro" id="IPR027443">
    <property type="entry name" value="IPNS-like_sf"/>
</dbReference>
<evidence type="ECO:0000313" key="4">
    <source>
        <dbReference type="EMBL" id="KIV83332.1"/>
    </source>
</evidence>
<evidence type="ECO:0000259" key="3">
    <source>
        <dbReference type="PROSITE" id="PS51471"/>
    </source>
</evidence>
<dbReference type="PRINTS" id="PR00682">
    <property type="entry name" value="IPNSYNTHASE"/>
</dbReference>
<keyword evidence="2" id="KW-0560">Oxidoreductase</keyword>
<dbReference type="Gene3D" id="2.60.120.330">
    <property type="entry name" value="B-lactam Antibiotic, Isopenicillin N Synthase, Chain"/>
    <property type="match status" value="1"/>
</dbReference>
<organism evidence="4 5">
    <name type="scientific">Exophiala sideris</name>
    <dbReference type="NCBI Taxonomy" id="1016849"/>
    <lineage>
        <taxon>Eukaryota</taxon>
        <taxon>Fungi</taxon>
        <taxon>Dikarya</taxon>
        <taxon>Ascomycota</taxon>
        <taxon>Pezizomycotina</taxon>
        <taxon>Eurotiomycetes</taxon>
        <taxon>Chaetothyriomycetidae</taxon>
        <taxon>Chaetothyriales</taxon>
        <taxon>Herpotrichiellaceae</taxon>
        <taxon>Exophiala</taxon>
    </lineage>
</organism>
<evidence type="ECO:0000256" key="1">
    <source>
        <dbReference type="ARBA" id="ARBA00008056"/>
    </source>
</evidence>
<dbReference type="AlphaFoldDB" id="A0A0D1YKC7"/>
<proteinExistence type="inferred from homology"/>
<dbReference type="InterPro" id="IPR026992">
    <property type="entry name" value="DIOX_N"/>
</dbReference>
<keyword evidence="2" id="KW-0479">Metal-binding</keyword>
<comment type="similarity">
    <text evidence="1 2">Belongs to the iron/ascorbate-dependent oxidoreductase family.</text>
</comment>
<dbReference type="Pfam" id="PF03171">
    <property type="entry name" value="2OG-FeII_Oxy"/>
    <property type="match status" value="1"/>
</dbReference>
<evidence type="ECO:0000313" key="5">
    <source>
        <dbReference type="Proteomes" id="UP000053599"/>
    </source>
</evidence>
<dbReference type="PANTHER" id="PTHR47990">
    <property type="entry name" value="2-OXOGLUTARATE (2OG) AND FE(II)-DEPENDENT OXYGENASE SUPERFAMILY PROTEIN-RELATED"/>
    <property type="match status" value="1"/>
</dbReference>
<dbReference type="SUPFAM" id="SSF51197">
    <property type="entry name" value="Clavaminate synthase-like"/>
    <property type="match status" value="1"/>
</dbReference>
<dbReference type="GO" id="GO:0046872">
    <property type="term" value="F:metal ion binding"/>
    <property type="evidence" value="ECO:0007669"/>
    <property type="project" value="UniProtKB-KW"/>
</dbReference>
<dbReference type="InterPro" id="IPR005123">
    <property type="entry name" value="Oxoglu/Fe-dep_dioxygenase_dom"/>
</dbReference>
<dbReference type="PROSITE" id="PS51471">
    <property type="entry name" value="FE2OG_OXY"/>
    <property type="match status" value="1"/>
</dbReference>
<evidence type="ECO:0000256" key="2">
    <source>
        <dbReference type="RuleBase" id="RU003682"/>
    </source>
</evidence>
<dbReference type="InterPro" id="IPR050231">
    <property type="entry name" value="Iron_ascorbate_oxido_reductase"/>
</dbReference>
<dbReference type="HOGENOM" id="CLU_010119_6_3_1"/>
<dbReference type="OrthoDB" id="288590at2759"/>
<sequence length="399" mass="44462">MSVQTNTTTTTKRKPTGRAGIIDGKLYLSQGITRNLAPAHGNGGQFDSIPVVDLSAIVSPNPDAKALETLVTQVKDACMRVGFFVVKNHGIDWSIVENAFAALEEFFGLPMEKKMAVHQSKSPSFMGYEEPYYTNVDRLKKGDLKESMTTAHDPWTDELGVGNEMPKLLLRENLWPNAEDAPKFRPAIEAYRAACLSLMRKLIRVLALAMEEKETYFDKKITYPIAGIRALYYPPQTTSEDEETGLGAHTDVQIMTMIAQKPYNAQSLQVLNAKGEWIYPELPPETFVINLGDMVARLTNDTFVSTVHRVRNDGPDAVGRYSMPFFFGLSNDELISTLPQFIKEEVPLNPNYKDPVTGYEHYNKRMRIAHHDHPTADGKTSAALPLGMTKIDGVFVSGL</sequence>
<dbReference type="STRING" id="1016849.A0A0D1YKC7"/>
<dbReference type="GO" id="GO:0044283">
    <property type="term" value="P:small molecule biosynthetic process"/>
    <property type="evidence" value="ECO:0007669"/>
    <property type="project" value="UniProtKB-ARBA"/>
</dbReference>
<reference evidence="4 5" key="1">
    <citation type="submission" date="2015-01" db="EMBL/GenBank/DDBJ databases">
        <title>The Genome Sequence of Exophiala sideris CBS121828.</title>
        <authorList>
            <consortium name="The Broad Institute Genomics Platform"/>
            <person name="Cuomo C."/>
            <person name="de Hoog S."/>
            <person name="Gorbushina A."/>
            <person name="Stielow B."/>
            <person name="Teixiera M."/>
            <person name="Abouelleil A."/>
            <person name="Chapman S.B."/>
            <person name="Priest M."/>
            <person name="Young S.K."/>
            <person name="Wortman J."/>
            <person name="Nusbaum C."/>
            <person name="Birren B."/>
        </authorList>
    </citation>
    <scope>NUCLEOTIDE SEQUENCE [LARGE SCALE GENOMIC DNA]</scope>
    <source>
        <strain evidence="4 5">CBS 121828</strain>
    </source>
</reference>
<accession>A0A0D1YKC7</accession>
<dbReference type="GO" id="GO:0016491">
    <property type="term" value="F:oxidoreductase activity"/>
    <property type="evidence" value="ECO:0007669"/>
    <property type="project" value="UniProtKB-KW"/>
</dbReference>
<dbReference type="EMBL" id="KN846952">
    <property type="protein sequence ID" value="KIV83332.1"/>
    <property type="molecule type" value="Genomic_DNA"/>
</dbReference>
<dbReference type="Proteomes" id="UP000053599">
    <property type="component" value="Unassembled WGS sequence"/>
</dbReference>
<dbReference type="InterPro" id="IPR044861">
    <property type="entry name" value="IPNS-like_FE2OG_OXY"/>
</dbReference>
<keyword evidence="2" id="KW-0408">Iron</keyword>
<protein>
    <recommendedName>
        <fullName evidence="3">Fe2OG dioxygenase domain-containing protein</fullName>
    </recommendedName>
</protein>
<dbReference type="Pfam" id="PF14226">
    <property type="entry name" value="DIOX_N"/>
    <property type="match status" value="1"/>
</dbReference>
<feature type="domain" description="Fe2OG dioxygenase" evidence="3">
    <location>
        <begin position="224"/>
        <end position="329"/>
    </location>
</feature>
<name>A0A0D1YKC7_9EURO</name>
<gene>
    <name evidence="4" type="ORF">PV11_05366</name>
</gene>